<sequence>MIRIAWRNLRAHLRRFQMSLLAVVLGVAFLSGIFALRATLADSYDSLIASTNTYQYYLVGKVQGSKVADEAPVRKNLSVKMAQEAESVSGVKYADPYLIDVCMLTDQDNKRLGTGQQVSVLQVIYPGHSAQPRLVKGEAPQGKREVALEESAAKRLGVATGQSLKVYVSSEGESVKVSGIYRFPTPVAFTNYVFVAEDGFAPLTQKPLPPATTAIAITAEKGAAGAALRSALNQEFSGSAEVMTQAEYNQEINTAATSSLDFVNVFLLVFAAIALFVGTFIITNTFQMMVRAEQSQFAMLRAIGASGGQVFSIVALQGLLVGILGSAIGVGAGYLLTRLVSWGLAKAGFEALQISWSWSITLLALTVGIIVTVIGSLWPARSAALTPPVEAMRQNTQTQKPVWPRAIIGTLVLALAGGLLAWASSDSGTNGLWLGIGAALFLLAMLILVTPLSAAIIRVLAGLIWWLRPHARLAMRTLTANLRQTANTAAALMIGVALVAVGATLAASTKASTQSVIDQKINTDLVVSTEPTVVSLSPSLLNKAARVSGVKQVDLMTGIGLFRITVPGKKPEQTMMQVTYPQFDRYIKVTPISGATADYFSQSPATPRAIVSRAWAKSRGLAPGDKIEISGIHGQEIVTIAATIDTELIFLDVMVPRSLATKLGPEAADITTSASIELEDGADLNKVQREVQKVVSNNPFMVVQTHQEAADRVAATVDQVLSVLYALLALSLIIAALGIMNTLSLSVQQRFRELGLIRTVGLSSLGLSLMITVESVLITLAGTLLGIGGGTALATFVCRYLSDRGISIIEVPWASLGLICLLAVLVGTLAALLPARRARRMPILEAVSSGD</sequence>
<evidence type="ECO:0000256" key="2">
    <source>
        <dbReference type="ARBA" id="ARBA00022475"/>
    </source>
</evidence>
<dbReference type="Pfam" id="PF12704">
    <property type="entry name" value="MacB_PCD"/>
    <property type="match status" value="2"/>
</dbReference>
<feature type="domain" description="MacB-like periplasmic core" evidence="9">
    <location>
        <begin position="19"/>
        <end position="234"/>
    </location>
</feature>
<dbReference type="EMBL" id="JAKNHJ010000008">
    <property type="protein sequence ID" value="MCG4617873.1"/>
    <property type="molecule type" value="Genomic_DNA"/>
</dbReference>
<dbReference type="PANTHER" id="PTHR30572:SF4">
    <property type="entry name" value="ABC TRANSPORTER PERMEASE YTRF"/>
    <property type="match status" value="1"/>
</dbReference>
<evidence type="ECO:0000259" key="8">
    <source>
        <dbReference type="Pfam" id="PF02687"/>
    </source>
</evidence>
<keyword evidence="2" id="KW-1003">Cell membrane</keyword>
<dbReference type="InterPro" id="IPR050250">
    <property type="entry name" value="Macrolide_Exporter_MacB"/>
</dbReference>
<evidence type="ECO:0000313" key="11">
    <source>
        <dbReference type="Proteomes" id="UP001200537"/>
    </source>
</evidence>
<dbReference type="RefSeq" id="WP_238127981.1">
    <property type="nucleotide sequence ID" value="NZ_JAGZVZ010000006.1"/>
</dbReference>
<keyword evidence="3 7" id="KW-0812">Transmembrane</keyword>
<name>A0AAJ1F824_9ACTO</name>
<feature type="transmembrane region" description="Helical" evidence="7">
    <location>
        <begin position="265"/>
        <end position="290"/>
    </location>
</feature>
<feature type="transmembrane region" description="Helical" evidence="7">
    <location>
        <begin position="723"/>
        <end position="743"/>
    </location>
</feature>
<dbReference type="PANTHER" id="PTHR30572">
    <property type="entry name" value="MEMBRANE COMPONENT OF TRANSPORTER-RELATED"/>
    <property type="match status" value="1"/>
</dbReference>
<comment type="subcellular location">
    <subcellularLocation>
        <location evidence="1">Cell membrane</location>
        <topology evidence="1">Multi-pass membrane protein</topology>
    </subcellularLocation>
</comment>
<dbReference type="InterPro" id="IPR025857">
    <property type="entry name" value="MacB_PCD"/>
</dbReference>
<feature type="transmembrane region" description="Helical" evidence="7">
    <location>
        <begin position="402"/>
        <end position="422"/>
    </location>
</feature>
<feature type="domain" description="ABC3 transporter permease C-terminal" evidence="8">
    <location>
        <begin position="726"/>
        <end position="843"/>
    </location>
</feature>
<evidence type="ECO:0000256" key="6">
    <source>
        <dbReference type="ARBA" id="ARBA00038076"/>
    </source>
</evidence>
<evidence type="ECO:0000259" key="9">
    <source>
        <dbReference type="Pfam" id="PF12704"/>
    </source>
</evidence>
<evidence type="ECO:0000256" key="3">
    <source>
        <dbReference type="ARBA" id="ARBA00022692"/>
    </source>
</evidence>
<evidence type="ECO:0000256" key="4">
    <source>
        <dbReference type="ARBA" id="ARBA00022989"/>
    </source>
</evidence>
<comment type="caution">
    <text evidence="10">The sequence shown here is derived from an EMBL/GenBank/DDBJ whole genome shotgun (WGS) entry which is preliminary data.</text>
</comment>
<organism evidence="10 11">
    <name type="scientific">Varibaculum cambriense</name>
    <dbReference type="NCBI Taxonomy" id="184870"/>
    <lineage>
        <taxon>Bacteria</taxon>
        <taxon>Bacillati</taxon>
        <taxon>Actinomycetota</taxon>
        <taxon>Actinomycetes</taxon>
        <taxon>Actinomycetales</taxon>
        <taxon>Actinomycetaceae</taxon>
        <taxon>Varibaculum</taxon>
    </lineage>
</organism>
<feature type="transmembrane region" description="Helical" evidence="7">
    <location>
        <begin position="755"/>
        <end position="773"/>
    </location>
</feature>
<gene>
    <name evidence="10" type="ORF">L0M99_05130</name>
</gene>
<feature type="domain" description="MacB-like periplasmic core" evidence="9">
    <location>
        <begin position="486"/>
        <end position="693"/>
    </location>
</feature>
<feature type="transmembrane region" description="Helical" evidence="7">
    <location>
        <begin position="779"/>
        <end position="801"/>
    </location>
</feature>
<dbReference type="Pfam" id="PF02687">
    <property type="entry name" value="FtsX"/>
    <property type="match status" value="2"/>
</dbReference>
<evidence type="ECO:0000256" key="5">
    <source>
        <dbReference type="ARBA" id="ARBA00023136"/>
    </source>
</evidence>
<accession>A0AAJ1F824</accession>
<feature type="transmembrane region" description="Helical" evidence="7">
    <location>
        <begin position="488"/>
        <end position="507"/>
    </location>
</feature>
<dbReference type="Proteomes" id="UP001200537">
    <property type="component" value="Unassembled WGS sequence"/>
</dbReference>
<feature type="transmembrane region" description="Helical" evidence="7">
    <location>
        <begin position="310"/>
        <end position="336"/>
    </location>
</feature>
<keyword evidence="4 7" id="KW-1133">Transmembrane helix</keyword>
<keyword evidence="5 7" id="KW-0472">Membrane</keyword>
<protein>
    <submittedName>
        <fullName evidence="10">FtsX-like permease family protein</fullName>
    </submittedName>
</protein>
<dbReference type="GO" id="GO:0005886">
    <property type="term" value="C:plasma membrane"/>
    <property type="evidence" value="ECO:0007669"/>
    <property type="project" value="UniProtKB-SubCell"/>
</dbReference>
<dbReference type="GO" id="GO:0022857">
    <property type="term" value="F:transmembrane transporter activity"/>
    <property type="evidence" value="ECO:0007669"/>
    <property type="project" value="TreeGrafter"/>
</dbReference>
<feature type="transmembrane region" description="Helical" evidence="7">
    <location>
        <begin position="356"/>
        <end position="378"/>
    </location>
</feature>
<evidence type="ECO:0000256" key="7">
    <source>
        <dbReference type="SAM" id="Phobius"/>
    </source>
</evidence>
<reference evidence="10" key="1">
    <citation type="submission" date="2022-01" db="EMBL/GenBank/DDBJ databases">
        <title>Collection of gut derived symbiotic bacterial strains cultured from healthy donors.</title>
        <authorList>
            <person name="Lin H."/>
            <person name="Kohout C."/>
            <person name="Waligurski E."/>
            <person name="Pamer E.G."/>
        </authorList>
    </citation>
    <scope>NUCLEOTIDE SEQUENCE</scope>
    <source>
        <strain evidence="10">DFI.7.46</strain>
    </source>
</reference>
<comment type="similarity">
    <text evidence="6">Belongs to the ABC-4 integral membrane protein family.</text>
</comment>
<dbReference type="AlphaFoldDB" id="A0AAJ1F824"/>
<dbReference type="InterPro" id="IPR003838">
    <property type="entry name" value="ABC3_permease_C"/>
</dbReference>
<proteinExistence type="inferred from homology"/>
<feature type="transmembrane region" description="Helical" evidence="7">
    <location>
        <begin position="813"/>
        <end position="833"/>
    </location>
</feature>
<evidence type="ECO:0000313" key="10">
    <source>
        <dbReference type="EMBL" id="MCG4617873.1"/>
    </source>
</evidence>
<feature type="transmembrane region" description="Helical" evidence="7">
    <location>
        <begin position="434"/>
        <end position="467"/>
    </location>
</feature>
<feature type="domain" description="ABC3 transporter permease C-terminal" evidence="8">
    <location>
        <begin position="269"/>
        <end position="384"/>
    </location>
</feature>
<evidence type="ECO:0000256" key="1">
    <source>
        <dbReference type="ARBA" id="ARBA00004651"/>
    </source>
</evidence>